<evidence type="ECO:0000313" key="1">
    <source>
        <dbReference type="EMBL" id="MBN2909017.1"/>
    </source>
</evidence>
<dbReference type="Proteomes" id="UP001177120">
    <property type="component" value="Unassembled WGS sequence"/>
</dbReference>
<sequence length="56" mass="6299">MNKKRIVSPFCLGEAIGSVICKEMMDYDMFPKAESTFFFGLAQSAFSINLNNGENR</sequence>
<gene>
    <name evidence="1" type="ORF">JQC72_05705</name>
</gene>
<dbReference type="EMBL" id="JAFHAP010000006">
    <property type="protein sequence ID" value="MBN2909017.1"/>
    <property type="molecule type" value="Genomic_DNA"/>
</dbReference>
<name>A0ABS2WHJ5_9BACL</name>
<organism evidence="1 2">
    <name type="scientific">Polycladomyces zharkentensis</name>
    <dbReference type="NCBI Taxonomy" id="2807616"/>
    <lineage>
        <taxon>Bacteria</taxon>
        <taxon>Bacillati</taxon>
        <taxon>Bacillota</taxon>
        <taxon>Bacilli</taxon>
        <taxon>Bacillales</taxon>
        <taxon>Thermoactinomycetaceae</taxon>
        <taxon>Polycladomyces</taxon>
    </lineage>
</organism>
<keyword evidence="2" id="KW-1185">Reference proteome</keyword>
<protein>
    <submittedName>
        <fullName evidence="1">Uncharacterized protein</fullName>
    </submittedName>
</protein>
<proteinExistence type="predicted"/>
<accession>A0ABS2WHJ5</accession>
<comment type="caution">
    <text evidence="1">The sequence shown here is derived from an EMBL/GenBank/DDBJ whole genome shotgun (WGS) entry which is preliminary data.</text>
</comment>
<evidence type="ECO:0000313" key="2">
    <source>
        <dbReference type="Proteomes" id="UP001177120"/>
    </source>
</evidence>
<dbReference type="RefSeq" id="WP_205493658.1">
    <property type="nucleotide sequence ID" value="NZ_JAFHAP010000006.1"/>
</dbReference>
<reference evidence="1" key="1">
    <citation type="journal article" date="2024" name="Int. J. Syst. Evol. Microbiol.">
        <title>Polycladomyces zharkentensis sp. nov., a novel thermophilic cellulose- and starch-degrading member of the Bacillota from a geothermal aquifer in Kazakhstan.</title>
        <authorList>
            <person name="Mashzhan A."/>
            <person name="Kistaubayeva A."/>
            <person name="Javier-Lopez R."/>
            <person name="Bissenova U."/>
            <person name="Bissenbay A."/>
            <person name="Birkeland N.K."/>
        </authorList>
    </citation>
    <scope>NUCLEOTIDE SEQUENCE</scope>
    <source>
        <strain evidence="1">ZKZ2T</strain>
    </source>
</reference>